<dbReference type="InterPro" id="IPR017945">
    <property type="entry name" value="DHBP_synth_RibB-like_a/b_dom"/>
</dbReference>
<feature type="transmembrane region" description="Helical" evidence="8">
    <location>
        <begin position="627"/>
        <end position="649"/>
    </location>
</feature>
<feature type="transmembrane region" description="Helical" evidence="8">
    <location>
        <begin position="550"/>
        <end position="576"/>
    </location>
</feature>
<evidence type="ECO:0000256" key="8">
    <source>
        <dbReference type="SAM" id="Phobius"/>
    </source>
</evidence>
<evidence type="ECO:0000256" key="4">
    <source>
        <dbReference type="ARBA" id="ARBA00022692"/>
    </source>
</evidence>
<dbReference type="Pfam" id="PF01300">
    <property type="entry name" value="Sua5_yciO_yrdC"/>
    <property type="match status" value="1"/>
</dbReference>
<proteinExistence type="inferred from homology"/>
<protein>
    <recommendedName>
        <fullName evidence="3">Threonylcarbamoyl-AMP synthase</fullName>
    </recommendedName>
</protein>
<dbReference type="PANTHER" id="PTHR10766">
    <property type="entry name" value="TRANSMEMBRANE 9 SUPERFAMILY PROTEIN"/>
    <property type="match status" value="1"/>
</dbReference>
<dbReference type="InterPro" id="IPR005145">
    <property type="entry name" value="Sua5_C"/>
</dbReference>
<feature type="signal peptide" evidence="9">
    <location>
        <begin position="1"/>
        <end position="26"/>
    </location>
</feature>
<feature type="domain" description="YrdC-like" evidence="10">
    <location>
        <begin position="727"/>
        <end position="926"/>
    </location>
</feature>
<dbReference type="InterPro" id="IPR004240">
    <property type="entry name" value="EMP70"/>
</dbReference>
<evidence type="ECO:0000256" key="9">
    <source>
        <dbReference type="SAM" id="SignalP"/>
    </source>
</evidence>
<evidence type="ECO:0000256" key="2">
    <source>
        <dbReference type="ARBA" id="ARBA00005227"/>
    </source>
</evidence>
<feature type="transmembrane region" description="Helical" evidence="8">
    <location>
        <begin position="358"/>
        <end position="386"/>
    </location>
</feature>
<feature type="transmembrane region" description="Helical" evidence="8">
    <location>
        <begin position="425"/>
        <end position="452"/>
    </location>
</feature>
<evidence type="ECO:0000256" key="1">
    <source>
        <dbReference type="ARBA" id="ARBA00004141"/>
    </source>
</evidence>
<sequence length="1129" mass="124057">MRRSDAISPSTLLGLLLALAPTPGSAFYFPGTAPTSYKKGDAVPLFVNRLTPTESRNDPKLRSAFSFDHYDPHFHFCQPEGGPNYIRESLGSILFGDRIQTSPFELKMATNQTCKSLCGPQEYSPEDATFVNQRILNGFDFNWLIDGLPAAQMVTESEYDEPFYSPGFDLGRPIEVQAPDGGNDVIATFNNHYDIVIDYHEASKDNFRVVGVIVEPASYADNGQYVGNAEGYCGDAQNPVVLSIDAGQPSSVTFTYSVWWRLSPTPFATRWDKYLHVYDPKIHWFSLVNSAVIVVFLIGMVSTILVRTLKKDIARYNRLDQLALDDFGDGGAVEDGVQEDSGWKLVHGDVFRPPKHPLLLSVLVGNGAQLFMMTGLTIAFALLGFLSPSNRGALGTVIIIFYTLFGFVGGYVSSRIYKFFHGESWKLLFFYTPVAIPSLAFATFFLLNLFVWGRGASGAVPFTTMLVVVIIWFVISVPLSVAGSWLGFKQAAIEAPVRTNQIPRQIPPTGGYLRPLPSMALAGILPFGAIFVELYFIMNSIWFSKVYYMFGFLFICYGLMIMTSAAVTVLMIYFLLCAENYHWQWRSFCTAGASAFYVFASALIYWMKDVSFLSWTSGVVYLGYSALLSALVFVLTGTIGFLASGLFVLKIYKSIKTVAAEHTNPLPALNTGTSEFYARNIPKVAMETAILPVDPNRLGNLRIEEVGKEGRLIEEWDIEYEQGQDFQNLLRAATELQETDIPVAFPTETVYGLGADATRSSAVRAIFAAKGRPVDNPLIVHFHSLSQLRSLLRGNAGVTECATDPIPEIYKPLIQKFWPGPLTIILPNPEGSQLAPEVTAGLNTFGARMPRSILALALIRLSTVPLAAPSANASTRPSPTAAEHVKDDLDGRISTIIDGGPCEVGVESTVVDGLSYPPTILRPGGVTVEQLRQCPGWENVVVGYKDKHEQGIKPRAPGMKYRHYSPKATVMLYEAGTPAPDAEQLLDKVAERKSVGIVRTKTWARNLGVSVTDADAHVNGVSNSIPKAHPQDASPIRESNLLRSFKQHQVPHAVHSTFHREADQGPLSIWDIGLGKSTEVVARGLFSALRELDKKGVDIILVEGINDTVEDNIAAAVMNRLRKAAEIRI</sequence>
<evidence type="ECO:0000256" key="5">
    <source>
        <dbReference type="ARBA" id="ARBA00022729"/>
    </source>
</evidence>
<dbReference type="Gene3D" id="3.40.50.11030">
    <property type="entry name" value="Threonylcarbamoyl-AMP synthase, C-terminal domain"/>
    <property type="match status" value="1"/>
</dbReference>
<feature type="transmembrane region" description="Helical" evidence="8">
    <location>
        <begin position="588"/>
        <end position="607"/>
    </location>
</feature>
<evidence type="ECO:0000313" key="12">
    <source>
        <dbReference type="Proteomes" id="UP001521785"/>
    </source>
</evidence>
<evidence type="ECO:0000256" key="7">
    <source>
        <dbReference type="ARBA" id="ARBA00023136"/>
    </source>
</evidence>
<feature type="transmembrane region" description="Helical" evidence="8">
    <location>
        <begin position="464"/>
        <end position="488"/>
    </location>
</feature>
<name>A0ABR3QSF7_9PLEO</name>
<evidence type="ECO:0000256" key="3">
    <source>
        <dbReference type="ARBA" id="ARBA00015492"/>
    </source>
</evidence>
<evidence type="ECO:0000313" key="11">
    <source>
        <dbReference type="EMBL" id="KAL1595084.1"/>
    </source>
</evidence>
<comment type="subcellular location">
    <subcellularLocation>
        <location evidence="1">Membrane</location>
        <topology evidence="1">Multi-pass membrane protein</topology>
    </subcellularLocation>
</comment>
<accession>A0ABR3QSF7</accession>
<evidence type="ECO:0000256" key="6">
    <source>
        <dbReference type="ARBA" id="ARBA00022989"/>
    </source>
</evidence>
<feature type="chain" id="PRO_5046306723" description="Threonylcarbamoyl-AMP synthase" evidence="9">
    <location>
        <begin position="27"/>
        <end position="1129"/>
    </location>
</feature>
<keyword evidence="12" id="KW-1185">Reference proteome</keyword>
<gene>
    <name evidence="11" type="primary">TMN2</name>
    <name evidence="11" type="ORF">SLS60_009771</name>
</gene>
<dbReference type="PANTHER" id="PTHR10766:SF111">
    <property type="entry name" value="TRANSMEMBRANE 9 SUPERFAMILY MEMBER 2"/>
    <property type="match status" value="1"/>
</dbReference>
<feature type="transmembrane region" description="Helical" evidence="8">
    <location>
        <begin position="284"/>
        <end position="306"/>
    </location>
</feature>
<dbReference type="InterPro" id="IPR006070">
    <property type="entry name" value="Sua5-like_dom"/>
</dbReference>
<feature type="transmembrane region" description="Helical" evidence="8">
    <location>
        <begin position="519"/>
        <end position="538"/>
    </location>
</feature>
<keyword evidence="4 8" id="KW-0812">Transmembrane</keyword>
<dbReference type="SUPFAM" id="SSF55821">
    <property type="entry name" value="YrdC/RibB"/>
    <property type="match status" value="1"/>
</dbReference>
<dbReference type="NCBIfam" id="TIGR00057">
    <property type="entry name" value="L-threonylcarbamoyladenylate synthase"/>
    <property type="match status" value="1"/>
</dbReference>
<dbReference type="InterPro" id="IPR038385">
    <property type="entry name" value="Sua5/YwlC_C"/>
</dbReference>
<dbReference type="Pfam" id="PF03481">
    <property type="entry name" value="Sua5_C"/>
    <property type="match status" value="1"/>
</dbReference>
<evidence type="ECO:0000259" key="10">
    <source>
        <dbReference type="PROSITE" id="PS51163"/>
    </source>
</evidence>
<dbReference type="Gene3D" id="3.90.870.10">
    <property type="entry name" value="DHBP synthase"/>
    <property type="match status" value="1"/>
</dbReference>
<dbReference type="Proteomes" id="UP001521785">
    <property type="component" value="Unassembled WGS sequence"/>
</dbReference>
<keyword evidence="6 8" id="KW-1133">Transmembrane helix</keyword>
<organism evidence="11 12">
    <name type="scientific">Paraconiothyrium brasiliense</name>
    <dbReference type="NCBI Taxonomy" id="300254"/>
    <lineage>
        <taxon>Eukaryota</taxon>
        <taxon>Fungi</taxon>
        <taxon>Dikarya</taxon>
        <taxon>Ascomycota</taxon>
        <taxon>Pezizomycotina</taxon>
        <taxon>Dothideomycetes</taxon>
        <taxon>Pleosporomycetidae</taxon>
        <taxon>Pleosporales</taxon>
        <taxon>Massarineae</taxon>
        <taxon>Didymosphaeriaceae</taxon>
        <taxon>Paraconiothyrium</taxon>
    </lineage>
</organism>
<dbReference type="Pfam" id="PF02990">
    <property type="entry name" value="EMP70"/>
    <property type="match status" value="1"/>
</dbReference>
<dbReference type="PROSITE" id="PS51163">
    <property type="entry name" value="YRDC"/>
    <property type="match status" value="1"/>
</dbReference>
<keyword evidence="5 9" id="KW-0732">Signal</keyword>
<comment type="caution">
    <text evidence="11">The sequence shown here is derived from an EMBL/GenBank/DDBJ whole genome shotgun (WGS) entry which is preliminary data.</text>
</comment>
<reference evidence="11 12" key="1">
    <citation type="submission" date="2024-02" db="EMBL/GenBank/DDBJ databases">
        <title>De novo assembly and annotation of 12 fungi associated with fruit tree decline syndrome in Ontario, Canada.</title>
        <authorList>
            <person name="Sulman M."/>
            <person name="Ellouze W."/>
            <person name="Ilyukhin E."/>
        </authorList>
    </citation>
    <scope>NUCLEOTIDE SEQUENCE [LARGE SCALE GENOMIC DNA]</scope>
    <source>
        <strain evidence="11 12">M42-189</strain>
    </source>
</reference>
<comment type="similarity">
    <text evidence="2">Belongs to the nonaspanin (TM9SF) (TC 9.A.2) family.</text>
</comment>
<dbReference type="EMBL" id="JAKJXO020000016">
    <property type="protein sequence ID" value="KAL1595084.1"/>
    <property type="molecule type" value="Genomic_DNA"/>
</dbReference>
<feature type="transmembrane region" description="Helical" evidence="8">
    <location>
        <begin position="392"/>
        <end position="413"/>
    </location>
</feature>
<keyword evidence="7 8" id="KW-0472">Membrane</keyword>